<feature type="domain" description="ABC-2 type transporter transmembrane" evidence="7">
    <location>
        <begin position="19"/>
        <end position="370"/>
    </location>
</feature>
<evidence type="ECO:0000313" key="8">
    <source>
        <dbReference type="EMBL" id="TLD81116.1"/>
    </source>
</evidence>
<feature type="transmembrane region" description="Helical" evidence="6">
    <location>
        <begin position="12"/>
        <end position="34"/>
    </location>
</feature>
<evidence type="ECO:0000256" key="2">
    <source>
        <dbReference type="ARBA" id="ARBA00022475"/>
    </source>
</evidence>
<dbReference type="RefSeq" id="WP_034344222.1">
    <property type="nucleotide sequence ID" value="NZ_FZNG01000039.1"/>
</dbReference>
<evidence type="ECO:0000256" key="1">
    <source>
        <dbReference type="ARBA" id="ARBA00004651"/>
    </source>
</evidence>
<accession>A0A4U8S5S0</accession>
<gene>
    <name evidence="8" type="ORF">LS81_009095</name>
</gene>
<dbReference type="InterPro" id="IPR051449">
    <property type="entry name" value="ABC-2_transporter_component"/>
</dbReference>
<evidence type="ECO:0000256" key="4">
    <source>
        <dbReference type="ARBA" id="ARBA00022989"/>
    </source>
</evidence>
<dbReference type="AlphaFoldDB" id="A0A4U8S5S0"/>
<keyword evidence="5 6" id="KW-0472">Membrane</keyword>
<dbReference type="Gene3D" id="3.40.1710.10">
    <property type="entry name" value="abc type-2 transporter like domain"/>
    <property type="match status" value="1"/>
</dbReference>
<evidence type="ECO:0000256" key="3">
    <source>
        <dbReference type="ARBA" id="ARBA00022692"/>
    </source>
</evidence>
<keyword evidence="4 6" id="KW-1133">Transmembrane helix</keyword>
<keyword evidence="3 6" id="KW-0812">Transmembrane</keyword>
<evidence type="ECO:0000313" key="9">
    <source>
        <dbReference type="Proteomes" id="UP000029878"/>
    </source>
</evidence>
<evidence type="ECO:0000259" key="7">
    <source>
        <dbReference type="Pfam" id="PF12698"/>
    </source>
</evidence>
<feature type="transmembrane region" description="Helical" evidence="6">
    <location>
        <begin position="266"/>
        <end position="285"/>
    </location>
</feature>
<dbReference type="Proteomes" id="UP000029878">
    <property type="component" value="Unassembled WGS sequence"/>
</dbReference>
<protein>
    <submittedName>
        <fullName evidence="8">ABC transporter permease</fullName>
    </submittedName>
</protein>
<evidence type="ECO:0000256" key="5">
    <source>
        <dbReference type="ARBA" id="ARBA00023136"/>
    </source>
</evidence>
<dbReference type="Pfam" id="PF12698">
    <property type="entry name" value="ABC2_membrane_3"/>
    <property type="match status" value="1"/>
</dbReference>
<feature type="transmembrane region" description="Helical" evidence="6">
    <location>
        <begin position="355"/>
        <end position="373"/>
    </location>
</feature>
<proteinExistence type="predicted"/>
<comment type="subcellular location">
    <subcellularLocation>
        <location evidence="1">Cell membrane</location>
        <topology evidence="1">Multi-pass membrane protein</topology>
    </subcellularLocation>
</comment>
<name>A0A4U8S5S0_9HELI</name>
<dbReference type="OrthoDB" id="9811522at2"/>
<feature type="transmembrane region" description="Helical" evidence="6">
    <location>
        <begin position="297"/>
        <end position="316"/>
    </location>
</feature>
<dbReference type="PANTHER" id="PTHR30294">
    <property type="entry name" value="MEMBRANE COMPONENT OF ABC TRANSPORTER YHHJ-RELATED"/>
    <property type="match status" value="1"/>
</dbReference>
<organism evidence="8 9">
    <name type="scientific">Helicobacter trogontum</name>
    <dbReference type="NCBI Taxonomy" id="50960"/>
    <lineage>
        <taxon>Bacteria</taxon>
        <taxon>Pseudomonadati</taxon>
        <taxon>Campylobacterota</taxon>
        <taxon>Epsilonproteobacteria</taxon>
        <taxon>Campylobacterales</taxon>
        <taxon>Helicobacteraceae</taxon>
        <taxon>Helicobacter</taxon>
    </lineage>
</organism>
<dbReference type="PANTHER" id="PTHR30294:SF46">
    <property type="entry name" value="ABC TRANSPORTER PERMEASE"/>
    <property type="match status" value="1"/>
</dbReference>
<reference evidence="8 9" key="1">
    <citation type="journal article" date="2014" name="Genome Announc.">
        <title>Draft genome sequences of eight enterohepatic helicobacter species isolated from both laboratory and wild rodents.</title>
        <authorList>
            <person name="Sheh A."/>
            <person name="Shen Z."/>
            <person name="Fox J.G."/>
        </authorList>
    </citation>
    <scope>NUCLEOTIDE SEQUENCE [LARGE SCALE GENOMIC DNA]</scope>
    <source>
        <strain evidence="8 9">ATCC 700114</strain>
    </source>
</reference>
<comment type="caution">
    <text evidence="8">The sequence shown here is derived from an EMBL/GenBank/DDBJ whole genome shotgun (WGS) entry which is preliminary data.</text>
</comment>
<feature type="transmembrane region" description="Helical" evidence="6">
    <location>
        <begin position="227"/>
        <end position="254"/>
    </location>
</feature>
<dbReference type="EMBL" id="JRPL02000028">
    <property type="protein sequence ID" value="TLD81116.1"/>
    <property type="molecule type" value="Genomic_DNA"/>
</dbReference>
<keyword evidence="2" id="KW-1003">Cell membrane</keyword>
<dbReference type="GO" id="GO:0005886">
    <property type="term" value="C:plasma membrane"/>
    <property type="evidence" value="ECO:0007669"/>
    <property type="project" value="UniProtKB-SubCell"/>
</dbReference>
<evidence type="ECO:0000256" key="6">
    <source>
        <dbReference type="SAM" id="Phobius"/>
    </source>
</evidence>
<dbReference type="GO" id="GO:0140359">
    <property type="term" value="F:ABC-type transporter activity"/>
    <property type="evidence" value="ECO:0007669"/>
    <property type="project" value="InterPro"/>
</dbReference>
<sequence>MTFLEVIGKELKAVFSNITIVFVVFAGSLLYAFLYPTPYYADVVRKQKIVVLDLDNTKLSKDFIFLVNASENLDVEHVVHSLNTAKDMLERSEVYGQLSIPKGFEANMYKGVPTTLLYRANASYFLIYGTIIEGLNEVGNYWSNEIKKRTKALTGEINIGDDTTLVKFDSIALFNPSVGYINYALAAILVFILHQTLLVGVMIQGASQNKAHDNHEAHYFNTAPLGYVLWARVIVFSGIYVVLFLLYFGVFFKIYGIHTTANPFDFWFFGLMFIASCVAFGMFLSTFIHDSALPTQIILISSLPLVFMMGFIYPVMLLPQILQWLVQIIPAYHGINGFIRLNQMGDSLHNIMPNFYALALIFCVCFTLSYIRLKKKLKRH</sequence>
<dbReference type="InterPro" id="IPR013525">
    <property type="entry name" value="ABC2_TM"/>
</dbReference>